<feature type="compositionally biased region" description="Polar residues" evidence="7">
    <location>
        <begin position="174"/>
        <end position="188"/>
    </location>
</feature>
<evidence type="ECO:0000256" key="5">
    <source>
        <dbReference type="ARBA" id="ARBA00023065"/>
    </source>
</evidence>
<sequence length="761" mass="85141">MPIWPLLISQANFYNFHVVAFTLIPLVASAIFYGVNGEYPVPFIDALFLCYSSMTGTGLTTVNLSTLTGFQQSILFVLIWMGDKTVVSILMVLIRKHYFRTRCLDEVHKQPGLIARTLSMFPGPISAPIAMSRSMDVAPDGTVTKRISVPPNFDLNSGPVTASPAPITRELEADSSQSEDTKYNSGPGTANEHDDNGVQDMPSYEGNGASDSGHHSGNQFPQTITIQTSPSHDRPIVDSPMPQSLATPNRSSSHHHPSGHYGPHHYSHAAPSTNLLSYIFPKASRHLERKLTMPHITVYNSIQPNNAHHTVDDDNNNSKKNNHRKPSKLIHDVESGGWSKTVPWLSFDGLKVLRNSNFHIDSLTDEQLEQIGGTEYRALRFLGYFIPMYFIGTQLLSFLIFAPYLIATSRYDSVFEGQPRLVPKSWFSVFQVAASYTGTGMSLVDLGMVPFQTMYPMILAIMFVALSGQIALCLRFIIWATTKVVSKTTKLSETLHFLLEHPRRFPSHQTWFLLAVLVLFSFIEWASFWILDIGLAVTESLPPGVRFIVALFQGIAARATGYAIINVSALAPSVFIIMMYISVYPIAISIRSTNVYEEKSLGVFEAPPEDAEPEVQGTRTERVGKYINWHLRRQLANEVWWLVGAVWLICIIERDMLMDPENATWFNLFRIIFELVSAFSGIGLSLGIPTQNYSFAGALRKLSKLVVIAIMVRGRQRELPVNIDRAVMLPHEFKKRGVDPDNEKPRVPQGVPRRMTRLATL</sequence>
<feature type="transmembrane region" description="Helical" evidence="8">
    <location>
        <begin position="570"/>
        <end position="590"/>
    </location>
</feature>
<evidence type="ECO:0000256" key="8">
    <source>
        <dbReference type="SAM" id="Phobius"/>
    </source>
</evidence>
<evidence type="ECO:0000313" key="10">
    <source>
        <dbReference type="Proteomes" id="UP000027195"/>
    </source>
</evidence>
<keyword evidence="4 8" id="KW-1133">Transmembrane helix</keyword>
<dbReference type="STRING" id="930990.A0A067MBN6"/>
<dbReference type="GO" id="GO:0140107">
    <property type="term" value="F:high-affinity potassium ion transmembrane transporter activity"/>
    <property type="evidence" value="ECO:0007669"/>
    <property type="project" value="TreeGrafter"/>
</dbReference>
<dbReference type="PANTHER" id="PTHR31064:SF30">
    <property type="entry name" value="HIGH-AFFINITY POTASSIUM TRANSPORT PROTEIN-RELATED"/>
    <property type="match status" value="1"/>
</dbReference>
<feature type="region of interest" description="Disordered" evidence="7">
    <location>
        <begin position="169"/>
        <end position="268"/>
    </location>
</feature>
<keyword evidence="10" id="KW-1185">Reference proteome</keyword>
<feature type="compositionally biased region" description="Polar residues" evidence="7">
    <location>
        <begin position="215"/>
        <end position="230"/>
    </location>
</feature>
<evidence type="ECO:0000313" key="9">
    <source>
        <dbReference type="EMBL" id="KDQ12110.1"/>
    </source>
</evidence>
<feature type="transmembrane region" description="Helical" evidence="8">
    <location>
        <begin position="381"/>
        <end position="406"/>
    </location>
</feature>
<dbReference type="AlphaFoldDB" id="A0A067MBN6"/>
<evidence type="ECO:0000256" key="1">
    <source>
        <dbReference type="ARBA" id="ARBA00004141"/>
    </source>
</evidence>
<accession>A0A067MBN6</accession>
<proteinExistence type="predicted"/>
<evidence type="ECO:0000256" key="7">
    <source>
        <dbReference type="SAM" id="MobiDB-lite"/>
    </source>
</evidence>
<reference evidence="10" key="1">
    <citation type="journal article" date="2014" name="Proc. Natl. Acad. Sci. U.S.A.">
        <title>Extensive sampling of basidiomycete genomes demonstrates inadequacy of the white-rot/brown-rot paradigm for wood decay fungi.</title>
        <authorList>
            <person name="Riley R."/>
            <person name="Salamov A.A."/>
            <person name="Brown D.W."/>
            <person name="Nagy L.G."/>
            <person name="Floudas D."/>
            <person name="Held B.W."/>
            <person name="Levasseur A."/>
            <person name="Lombard V."/>
            <person name="Morin E."/>
            <person name="Otillar R."/>
            <person name="Lindquist E.A."/>
            <person name="Sun H."/>
            <person name="LaButti K.M."/>
            <person name="Schmutz J."/>
            <person name="Jabbour D."/>
            <person name="Luo H."/>
            <person name="Baker S.E."/>
            <person name="Pisabarro A.G."/>
            <person name="Walton J.D."/>
            <person name="Blanchette R.A."/>
            <person name="Henrissat B."/>
            <person name="Martin F."/>
            <person name="Cullen D."/>
            <person name="Hibbett D.S."/>
            <person name="Grigoriev I.V."/>
        </authorList>
    </citation>
    <scope>NUCLEOTIDE SEQUENCE [LARGE SCALE GENOMIC DNA]</scope>
    <source>
        <strain evidence="10">FD-172 SS1</strain>
    </source>
</reference>
<dbReference type="GO" id="GO:1990573">
    <property type="term" value="P:potassium ion import across plasma membrane"/>
    <property type="evidence" value="ECO:0007669"/>
    <property type="project" value="TreeGrafter"/>
</dbReference>
<dbReference type="InterPro" id="IPR003445">
    <property type="entry name" value="Cat_transpt"/>
</dbReference>
<keyword evidence="6 8" id="KW-0472">Membrane</keyword>
<name>A0A067MBN6_BOTB1</name>
<dbReference type="InterPro" id="IPR051143">
    <property type="entry name" value="TrkH_K-transport"/>
</dbReference>
<feature type="compositionally biased region" description="Polar residues" evidence="7">
    <location>
        <begin position="241"/>
        <end position="250"/>
    </location>
</feature>
<feature type="transmembrane region" description="Helical" evidence="8">
    <location>
        <begin position="511"/>
        <end position="531"/>
    </location>
</feature>
<dbReference type="PANTHER" id="PTHR31064">
    <property type="entry name" value="POTASSIUM TRANSPORT PROTEIN DDB_G0292412-RELATED"/>
    <property type="match status" value="1"/>
</dbReference>
<dbReference type="EMBL" id="KL198052">
    <property type="protein sequence ID" value="KDQ12110.1"/>
    <property type="molecule type" value="Genomic_DNA"/>
</dbReference>
<evidence type="ECO:0000256" key="4">
    <source>
        <dbReference type="ARBA" id="ARBA00022989"/>
    </source>
</evidence>
<evidence type="ECO:0000256" key="3">
    <source>
        <dbReference type="ARBA" id="ARBA00022692"/>
    </source>
</evidence>
<evidence type="ECO:0008006" key="11">
    <source>
        <dbReference type="Google" id="ProtNLM"/>
    </source>
</evidence>
<dbReference type="Proteomes" id="UP000027195">
    <property type="component" value="Unassembled WGS sequence"/>
</dbReference>
<organism evidence="9 10">
    <name type="scientific">Botryobasidium botryosum (strain FD-172 SS1)</name>
    <dbReference type="NCBI Taxonomy" id="930990"/>
    <lineage>
        <taxon>Eukaryota</taxon>
        <taxon>Fungi</taxon>
        <taxon>Dikarya</taxon>
        <taxon>Basidiomycota</taxon>
        <taxon>Agaricomycotina</taxon>
        <taxon>Agaricomycetes</taxon>
        <taxon>Cantharellales</taxon>
        <taxon>Botryobasidiaceae</taxon>
        <taxon>Botryobasidium</taxon>
    </lineage>
</organism>
<feature type="region of interest" description="Disordered" evidence="7">
    <location>
        <begin position="302"/>
        <end position="326"/>
    </location>
</feature>
<evidence type="ECO:0000256" key="2">
    <source>
        <dbReference type="ARBA" id="ARBA00022448"/>
    </source>
</evidence>
<protein>
    <recommendedName>
        <fullName evidence="11">Potassium transport protein</fullName>
    </recommendedName>
</protein>
<dbReference type="OrthoDB" id="9999863at2759"/>
<keyword evidence="2" id="KW-0813">Transport</keyword>
<dbReference type="GO" id="GO:0005886">
    <property type="term" value="C:plasma membrane"/>
    <property type="evidence" value="ECO:0007669"/>
    <property type="project" value="TreeGrafter"/>
</dbReference>
<keyword evidence="5" id="KW-0406">Ion transport</keyword>
<feature type="transmembrane region" description="Helical" evidence="8">
    <location>
        <begin position="12"/>
        <end position="35"/>
    </location>
</feature>
<feature type="transmembrane region" description="Helical" evidence="8">
    <location>
        <begin position="668"/>
        <end position="688"/>
    </location>
</feature>
<dbReference type="InParanoid" id="A0A067MBN6"/>
<comment type="subcellular location">
    <subcellularLocation>
        <location evidence="1">Membrane</location>
        <topology evidence="1">Multi-pass membrane protein</topology>
    </subcellularLocation>
</comment>
<feature type="transmembrane region" description="Helical" evidence="8">
    <location>
        <begin position="639"/>
        <end position="656"/>
    </location>
</feature>
<feature type="compositionally biased region" description="Basic residues" evidence="7">
    <location>
        <begin position="252"/>
        <end position="267"/>
    </location>
</feature>
<gene>
    <name evidence="9" type="ORF">BOTBODRAFT_34725</name>
</gene>
<feature type="transmembrane region" description="Helical" evidence="8">
    <location>
        <begin position="74"/>
        <end position="94"/>
    </location>
</feature>
<evidence type="ECO:0000256" key="6">
    <source>
        <dbReference type="ARBA" id="ARBA00023136"/>
    </source>
</evidence>
<feature type="transmembrane region" description="Helical" evidence="8">
    <location>
        <begin position="458"/>
        <end position="478"/>
    </location>
</feature>
<dbReference type="HOGENOM" id="CLU_005947_3_0_1"/>
<dbReference type="Pfam" id="PF02386">
    <property type="entry name" value="TrkH"/>
    <property type="match status" value="1"/>
</dbReference>
<keyword evidence="3 8" id="KW-0812">Transmembrane</keyword>
<dbReference type="GO" id="GO:0030007">
    <property type="term" value="P:intracellular potassium ion homeostasis"/>
    <property type="evidence" value="ECO:0007669"/>
    <property type="project" value="TreeGrafter"/>
</dbReference>
<dbReference type="FunCoup" id="A0A067MBN6">
    <property type="interactions" value="58"/>
</dbReference>